<reference evidence="2" key="1">
    <citation type="submission" date="2022-07" db="EMBL/GenBank/DDBJ databases">
        <title>Phylogenomic reconstructions and comparative analyses of Kickxellomycotina fungi.</title>
        <authorList>
            <person name="Reynolds N.K."/>
            <person name="Stajich J.E."/>
            <person name="Barry K."/>
            <person name="Grigoriev I.V."/>
            <person name="Crous P."/>
            <person name="Smith M.E."/>
        </authorList>
    </citation>
    <scope>NUCLEOTIDE SEQUENCE</scope>
    <source>
        <strain evidence="2">NRRL 1565</strain>
    </source>
</reference>
<keyword evidence="3" id="KW-1185">Reference proteome</keyword>
<feature type="non-terminal residue" evidence="2">
    <location>
        <position position="84"/>
    </location>
</feature>
<protein>
    <submittedName>
        <fullName evidence="2">Uncharacterized protein</fullName>
    </submittedName>
</protein>
<gene>
    <name evidence="2" type="ORF">H4R20_006017</name>
</gene>
<evidence type="ECO:0000313" key="3">
    <source>
        <dbReference type="Proteomes" id="UP001140094"/>
    </source>
</evidence>
<name>A0A9W8HNK0_9FUNG</name>
<dbReference type="EMBL" id="JANBUO010002323">
    <property type="protein sequence ID" value="KAJ2795042.1"/>
    <property type="molecule type" value="Genomic_DNA"/>
</dbReference>
<sequence length="84" mass="9125">MEFSQRPAHPALSGTHGFITAAAATAPPSTHYSYAGQDPRQAFYGSPVYAHHQQQQQPDIQPGNPRRLPSVSELLVSQDPSSQQ</sequence>
<dbReference type="AlphaFoldDB" id="A0A9W8HNK0"/>
<feature type="region of interest" description="Disordered" evidence="1">
    <location>
        <begin position="50"/>
        <end position="84"/>
    </location>
</feature>
<proteinExistence type="predicted"/>
<comment type="caution">
    <text evidence="2">The sequence shown here is derived from an EMBL/GenBank/DDBJ whole genome shotgun (WGS) entry which is preliminary data.</text>
</comment>
<evidence type="ECO:0000256" key="1">
    <source>
        <dbReference type="SAM" id="MobiDB-lite"/>
    </source>
</evidence>
<accession>A0A9W8HNK0</accession>
<dbReference type="Proteomes" id="UP001140094">
    <property type="component" value="Unassembled WGS sequence"/>
</dbReference>
<organism evidence="2 3">
    <name type="scientific">Coemansia guatemalensis</name>
    <dbReference type="NCBI Taxonomy" id="2761395"/>
    <lineage>
        <taxon>Eukaryota</taxon>
        <taxon>Fungi</taxon>
        <taxon>Fungi incertae sedis</taxon>
        <taxon>Zoopagomycota</taxon>
        <taxon>Kickxellomycotina</taxon>
        <taxon>Kickxellomycetes</taxon>
        <taxon>Kickxellales</taxon>
        <taxon>Kickxellaceae</taxon>
        <taxon>Coemansia</taxon>
    </lineage>
</organism>
<evidence type="ECO:0000313" key="2">
    <source>
        <dbReference type="EMBL" id="KAJ2795042.1"/>
    </source>
</evidence>